<dbReference type="PANTHER" id="PTHR14856:SF9">
    <property type="entry name" value="PQ-LOOP REPEAT-CONTAINING PROTEIN 1"/>
    <property type="match status" value="1"/>
</dbReference>
<comment type="caution">
    <text evidence="6">The sequence shown here is derived from an EMBL/GenBank/DDBJ whole genome shotgun (WGS) entry which is preliminary data.</text>
</comment>
<comment type="subcellular location">
    <subcellularLocation>
        <location evidence="1">Membrane</location>
        <topology evidence="1">Multi-pass membrane protein</topology>
    </subcellularLocation>
</comment>
<dbReference type="InterPro" id="IPR006603">
    <property type="entry name" value="PQ-loop_rpt"/>
</dbReference>
<reference evidence="6 7" key="1">
    <citation type="journal article" date="2020" name="G3 (Bethesda)">
        <title>Improved Reference Genome for Cyclotella cryptica CCMP332, a Model for Cell Wall Morphogenesis, Salinity Adaptation, and Lipid Production in Diatoms (Bacillariophyta).</title>
        <authorList>
            <person name="Roberts W.R."/>
            <person name="Downey K.M."/>
            <person name="Ruck E.C."/>
            <person name="Traller J.C."/>
            <person name="Alverson A.J."/>
        </authorList>
    </citation>
    <scope>NUCLEOTIDE SEQUENCE [LARGE SCALE GENOMIC DNA]</scope>
    <source>
        <strain evidence="6 7">CCMP332</strain>
    </source>
</reference>
<keyword evidence="7" id="KW-1185">Reference proteome</keyword>
<dbReference type="PANTHER" id="PTHR14856">
    <property type="entry name" value="PQ-LOOP REPEAT-CONTAINING PROTEIN 1-LIKE PROTEIN"/>
    <property type="match status" value="1"/>
</dbReference>
<evidence type="ECO:0000256" key="5">
    <source>
        <dbReference type="SAM" id="Phobius"/>
    </source>
</evidence>
<keyword evidence="4 5" id="KW-0472">Membrane</keyword>
<keyword evidence="2 5" id="KW-0812">Transmembrane</keyword>
<feature type="transmembrane region" description="Helical" evidence="5">
    <location>
        <begin position="395"/>
        <end position="416"/>
    </location>
</feature>
<evidence type="ECO:0000256" key="1">
    <source>
        <dbReference type="ARBA" id="ARBA00004141"/>
    </source>
</evidence>
<gene>
    <name evidence="6" type="ORF">HJC23_011590</name>
</gene>
<feature type="transmembrane region" description="Helical" evidence="5">
    <location>
        <begin position="232"/>
        <end position="253"/>
    </location>
</feature>
<dbReference type="EMBL" id="JABMIG020000016">
    <property type="protein sequence ID" value="KAL3802967.1"/>
    <property type="molecule type" value="Genomic_DNA"/>
</dbReference>
<dbReference type="AlphaFoldDB" id="A0ABD3QRV6"/>
<keyword evidence="3 5" id="KW-1133">Transmembrane helix</keyword>
<sequence>MMTDLSMKNIFQWAFAISPFPSYLPQYFAIMQRLHALDSPDSNDNGNSSSLTNVSIDRGSDYYLRKRLQTFSARGSVSNSCDAGGLASTMASNHATISPGAGGFLVPGTPSKPQSEMIMHGVDDKEKLEEDVGLSPATVFILLAAHLIRMLYFHGLLLEEQHHTIHHLENSFARPRASAGNELDRMNTITTDGKPIRFEDETNLIQLLSSKPTAVSRMVSSIPERPTIQWDLFGQSCCMIIVQVMLLHAMISLRRKQNVRRKKKAASSELSDMNYRPPPFSVNNSATNGAQQILHNLSPQPFLQRQCERVALGIKSHFLHLISPSNIMKHHSFLQYMELLFFSSMAIKIVFDYHWYPRYRMGIVEGLKHASVALESCLAVPQAIRNHSMGTTEGLSLVMVAGWVAGDFFKLCYFLLGMISAPDSVQTVEHEGNNVFALGCLLALMVDLFVAMQMLCWYPTSDVLQLRESITQSIRHWKANKDDDAGKSLLMKSPEYRKAGLFASAVHAFYALFRKRPSSTSSQSLDS</sequence>
<dbReference type="Gene3D" id="1.20.1280.290">
    <property type="match status" value="1"/>
</dbReference>
<organism evidence="6 7">
    <name type="scientific">Cyclotella cryptica</name>
    <dbReference type="NCBI Taxonomy" id="29204"/>
    <lineage>
        <taxon>Eukaryota</taxon>
        <taxon>Sar</taxon>
        <taxon>Stramenopiles</taxon>
        <taxon>Ochrophyta</taxon>
        <taxon>Bacillariophyta</taxon>
        <taxon>Coscinodiscophyceae</taxon>
        <taxon>Thalassiosirophycidae</taxon>
        <taxon>Stephanodiscales</taxon>
        <taxon>Stephanodiscaceae</taxon>
        <taxon>Cyclotella</taxon>
    </lineage>
</organism>
<name>A0ABD3QRV6_9STRA</name>
<evidence type="ECO:0000256" key="2">
    <source>
        <dbReference type="ARBA" id="ARBA00022692"/>
    </source>
</evidence>
<dbReference type="GO" id="GO:0016020">
    <property type="term" value="C:membrane"/>
    <property type="evidence" value="ECO:0007669"/>
    <property type="project" value="UniProtKB-SubCell"/>
</dbReference>
<evidence type="ECO:0000313" key="7">
    <source>
        <dbReference type="Proteomes" id="UP001516023"/>
    </source>
</evidence>
<dbReference type="Pfam" id="PF04193">
    <property type="entry name" value="PQ-loop"/>
    <property type="match status" value="1"/>
</dbReference>
<evidence type="ECO:0000313" key="6">
    <source>
        <dbReference type="EMBL" id="KAL3802967.1"/>
    </source>
</evidence>
<proteinExistence type="predicted"/>
<evidence type="ECO:0000256" key="3">
    <source>
        <dbReference type="ARBA" id="ARBA00022989"/>
    </source>
</evidence>
<dbReference type="Proteomes" id="UP001516023">
    <property type="component" value="Unassembled WGS sequence"/>
</dbReference>
<dbReference type="InterPro" id="IPR052241">
    <property type="entry name" value="SLC66/Scramblase_ANY1"/>
</dbReference>
<accession>A0ABD3QRV6</accession>
<feature type="transmembrane region" description="Helical" evidence="5">
    <location>
        <begin position="436"/>
        <end position="460"/>
    </location>
</feature>
<dbReference type="SMART" id="SM00679">
    <property type="entry name" value="CTNS"/>
    <property type="match status" value="1"/>
</dbReference>
<evidence type="ECO:0000256" key="4">
    <source>
        <dbReference type="ARBA" id="ARBA00023136"/>
    </source>
</evidence>
<protein>
    <submittedName>
        <fullName evidence="6">Uncharacterized protein</fullName>
    </submittedName>
</protein>